<dbReference type="GO" id="GO:0016791">
    <property type="term" value="F:phosphatase activity"/>
    <property type="evidence" value="ECO:0007669"/>
    <property type="project" value="TreeGrafter"/>
</dbReference>
<evidence type="ECO:0000256" key="1">
    <source>
        <dbReference type="SAM" id="MobiDB-lite"/>
    </source>
</evidence>
<dbReference type="InterPro" id="IPR050126">
    <property type="entry name" value="Ap4A_hydrolase"/>
</dbReference>
<dbReference type="PANTHER" id="PTHR42850:SF4">
    <property type="entry name" value="ZINC-DEPENDENT ENDOPOLYPHOSPHATASE"/>
    <property type="match status" value="1"/>
</dbReference>
<keyword evidence="4" id="KW-1185">Reference proteome</keyword>
<evidence type="ECO:0000259" key="2">
    <source>
        <dbReference type="Pfam" id="PF00149"/>
    </source>
</evidence>
<feature type="domain" description="Calcineurin-like phosphoesterase" evidence="2">
    <location>
        <begin position="68"/>
        <end position="239"/>
    </location>
</feature>
<sequence length="286" mass="31207">MGLIQSLGTKDAETSSSPGQSVGLTTQASPGEAKGKITAASLEDLVPGYASLEAAHHTLPLQETEGRRLVIVGDVHGCADELDALLEKVDFKKDEDKLIFVGDLCAKGPKSLEVVRRAQELKALGVRGNHDHYVILRINDGLYPEREHTKLAKDVLSKEDLDWLKALPLTLHIEQYDTTVVHAGLKPGLDRTENSLDDMLHMRNITDDGTATSNPTEGKPWIELWKGPQKIIFGHDALRKLQRTDLVTGLDTGCVYGGSLSALLLPQGEIVEVKAHKVHQEPGKKK</sequence>
<dbReference type="Gene3D" id="3.60.21.10">
    <property type="match status" value="1"/>
</dbReference>
<dbReference type="InterPro" id="IPR004843">
    <property type="entry name" value="Calcineurin-like_PHP"/>
</dbReference>
<accession>A0A2R5GJX1</accession>
<evidence type="ECO:0000313" key="3">
    <source>
        <dbReference type="EMBL" id="GBG30028.1"/>
    </source>
</evidence>
<evidence type="ECO:0000313" key="4">
    <source>
        <dbReference type="Proteomes" id="UP000241890"/>
    </source>
</evidence>
<comment type="caution">
    <text evidence="3">The sequence shown here is derived from an EMBL/GenBank/DDBJ whole genome shotgun (WGS) entry which is preliminary data.</text>
</comment>
<dbReference type="Pfam" id="PF00149">
    <property type="entry name" value="Metallophos"/>
    <property type="match status" value="1"/>
</dbReference>
<reference evidence="3 4" key="1">
    <citation type="submission" date="2017-12" db="EMBL/GenBank/DDBJ databases">
        <title>Sequencing, de novo assembly and annotation of complete genome of a new Thraustochytrid species, strain FCC1311.</title>
        <authorList>
            <person name="Sedici K."/>
            <person name="Godart F."/>
            <person name="Aiese Cigliano R."/>
            <person name="Sanseverino W."/>
            <person name="Barakat M."/>
            <person name="Ortet P."/>
            <person name="Marechal E."/>
            <person name="Cagnac O."/>
            <person name="Amato A."/>
        </authorList>
    </citation>
    <scope>NUCLEOTIDE SEQUENCE [LARGE SCALE GENOMIC DNA]</scope>
</reference>
<dbReference type="Proteomes" id="UP000241890">
    <property type="component" value="Unassembled WGS sequence"/>
</dbReference>
<dbReference type="InterPro" id="IPR029052">
    <property type="entry name" value="Metallo-depent_PP-like"/>
</dbReference>
<feature type="compositionally biased region" description="Polar residues" evidence="1">
    <location>
        <begin position="14"/>
        <end position="29"/>
    </location>
</feature>
<protein>
    <submittedName>
        <fullName evidence="3">Serine/threonine-protein phosphatase PP1</fullName>
    </submittedName>
</protein>
<gene>
    <name evidence="3" type="ORF">FCC1311_062482</name>
</gene>
<feature type="region of interest" description="Disordered" evidence="1">
    <location>
        <begin position="1"/>
        <end position="30"/>
    </location>
</feature>
<dbReference type="PANTHER" id="PTHR42850">
    <property type="entry name" value="METALLOPHOSPHOESTERASE"/>
    <property type="match status" value="1"/>
</dbReference>
<dbReference type="AlphaFoldDB" id="A0A2R5GJX1"/>
<organism evidence="3 4">
    <name type="scientific">Hondaea fermentalgiana</name>
    <dbReference type="NCBI Taxonomy" id="2315210"/>
    <lineage>
        <taxon>Eukaryota</taxon>
        <taxon>Sar</taxon>
        <taxon>Stramenopiles</taxon>
        <taxon>Bigyra</taxon>
        <taxon>Labyrinthulomycetes</taxon>
        <taxon>Thraustochytrida</taxon>
        <taxon>Thraustochytriidae</taxon>
        <taxon>Hondaea</taxon>
    </lineage>
</organism>
<proteinExistence type="predicted"/>
<dbReference type="GO" id="GO:0000298">
    <property type="term" value="F:endopolyphosphatase activity"/>
    <property type="evidence" value="ECO:0007669"/>
    <property type="project" value="TreeGrafter"/>
</dbReference>
<dbReference type="GO" id="GO:0005737">
    <property type="term" value="C:cytoplasm"/>
    <property type="evidence" value="ECO:0007669"/>
    <property type="project" value="TreeGrafter"/>
</dbReference>
<dbReference type="OrthoDB" id="10267127at2759"/>
<dbReference type="EMBL" id="BEYU01000070">
    <property type="protein sequence ID" value="GBG30028.1"/>
    <property type="molecule type" value="Genomic_DNA"/>
</dbReference>
<dbReference type="SUPFAM" id="SSF56300">
    <property type="entry name" value="Metallo-dependent phosphatases"/>
    <property type="match status" value="1"/>
</dbReference>
<name>A0A2R5GJX1_9STRA</name>
<dbReference type="GO" id="GO:0006798">
    <property type="term" value="P:polyphosphate catabolic process"/>
    <property type="evidence" value="ECO:0007669"/>
    <property type="project" value="TreeGrafter"/>
</dbReference>
<dbReference type="InParanoid" id="A0A2R5GJX1"/>